<name>A0A7N2MPM0_QUELO</name>
<feature type="signal peptide" evidence="1">
    <location>
        <begin position="1"/>
        <end position="28"/>
    </location>
</feature>
<feature type="chain" id="PRO_5029843373" evidence="1">
    <location>
        <begin position="29"/>
        <end position="102"/>
    </location>
</feature>
<evidence type="ECO:0000256" key="1">
    <source>
        <dbReference type="SAM" id="SignalP"/>
    </source>
</evidence>
<reference evidence="2 3" key="1">
    <citation type="journal article" date="2016" name="G3 (Bethesda)">
        <title>First Draft Assembly and Annotation of the Genome of a California Endemic Oak Quercus lobata Nee (Fagaceae).</title>
        <authorList>
            <person name="Sork V.L."/>
            <person name="Fitz-Gibbon S.T."/>
            <person name="Puiu D."/>
            <person name="Crepeau M."/>
            <person name="Gugger P.F."/>
            <person name="Sherman R."/>
            <person name="Stevens K."/>
            <person name="Langley C.H."/>
            <person name="Pellegrini M."/>
            <person name="Salzberg S.L."/>
        </authorList>
    </citation>
    <scope>NUCLEOTIDE SEQUENCE [LARGE SCALE GENOMIC DNA]</scope>
    <source>
        <strain evidence="2 3">cv. SW786</strain>
    </source>
</reference>
<dbReference type="EMBL" id="LRBV02000010">
    <property type="status" value="NOT_ANNOTATED_CDS"/>
    <property type="molecule type" value="Genomic_DNA"/>
</dbReference>
<dbReference type="AlphaFoldDB" id="A0A7N2MPM0"/>
<keyword evidence="3" id="KW-1185">Reference proteome</keyword>
<dbReference type="Proteomes" id="UP000594261">
    <property type="component" value="Chromosome 10"/>
</dbReference>
<evidence type="ECO:0000313" key="3">
    <source>
        <dbReference type="Proteomes" id="UP000594261"/>
    </source>
</evidence>
<dbReference type="Gramene" id="QL10p016378:mrna">
    <property type="protein sequence ID" value="QL10p016378:mrna:CDS:1"/>
    <property type="gene ID" value="QL10p016378"/>
</dbReference>
<dbReference type="EnsemblPlants" id="QL10p016378:mrna">
    <property type="protein sequence ID" value="QL10p016378:mrna:CDS:1"/>
    <property type="gene ID" value="QL10p016378"/>
</dbReference>
<dbReference type="PANTHER" id="PTHR33592">
    <property type="entry name" value="TRANSMEMBRANE PROTEIN"/>
    <property type="match status" value="1"/>
</dbReference>
<accession>A0A7N2MPM0</accession>
<organism evidence="2 3">
    <name type="scientific">Quercus lobata</name>
    <name type="common">Valley oak</name>
    <dbReference type="NCBI Taxonomy" id="97700"/>
    <lineage>
        <taxon>Eukaryota</taxon>
        <taxon>Viridiplantae</taxon>
        <taxon>Streptophyta</taxon>
        <taxon>Embryophyta</taxon>
        <taxon>Tracheophyta</taxon>
        <taxon>Spermatophyta</taxon>
        <taxon>Magnoliopsida</taxon>
        <taxon>eudicotyledons</taxon>
        <taxon>Gunneridae</taxon>
        <taxon>Pentapetalae</taxon>
        <taxon>rosids</taxon>
        <taxon>fabids</taxon>
        <taxon>Fagales</taxon>
        <taxon>Fagaceae</taxon>
        <taxon>Quercus</taxon>
    </lineage>
</organism>
<keyword evidence="1" id="KW-0732">Signal</keyword>
<sequence>MGFSHIRKDVLIVLLFVTILFASSQVGAMRSLGGEQWLKKESLLLQSVQRGPVTPSGPQSMHLHPWSEQGHLPLASQCCHAHSNSVVGVAVAFYAIEVLDQD</sequence>
<reference evidence="2" key="2">
    <citation type="submission" date="2021-01" db="UniProtKB">
        <authorList>
            <consortium name="EnsemblPlants"/>
        </authorList>
    </citation>
    <scope>IDENTIFICATION</scope>
</reference>
<dbReference type="PANTHER" id="PTHR33592:SF20">
    <property type="match status" value="1"/>
</dbReference>
<evidence type="ECO:0000313" key="2">
    <source>
        <dbReference type="EnsemblPlants" id="QL10p016378:mrna:CDS:1"/>
    </source>
</evidence>
<dbReference type="InParanoid" id="A0A7N2MPM0"/>
<proteinExistence type="predicted"/>
<protein>
    <submittedName>
        <fullName evidence="2">Uncharacterized protein</fullName>
    </submittedName>
</protein>